<evidence type="ECO:0000313" key="2">
    <source>
        <dbReference type="EMBL" id="QFR00927.1"/>
    </source>
</evidence>
<accession>A0A5P8KD44</accession>
<reference evidence="2 3" key="1">
    <citation type="submission" date="2019-10" db="EMBL/GenBank/DDBJ databases">
        <title>Streptomyces sp. strain GY16 isolated from leaves of Broussonetia papyrifera.</title>
        <authorList>
            <person name="Mo P."/>
        </authorList>
    </citation>
    <scope>NUCLEOTIDE SEQUENCE [LARGE SCALE GENOMIC DNA]</scope>
    <source>
        <strain evidence="2 3">GY16</strain>
    </source>
</reference>
<evidence type="ECO:0000313" key="3">
    <source>
        <dbReference type="Proteomes" id="UP000327294"/>
    </source>
</evidence>
<feature type="compositionally biased region" description="Basic and acidic residues" evidence="1">
    <location>
        <begin position="82"/>
        <end position="92"/>
    </location>
</feature>
<sequence length="103" mass="11773">MTVRSLAEQYKIPPRTVRLALDTSRPAEREVSRGRDPLRGRLIGLIDSMITDNLNVRGIWTKLMDDHDYSVSYASIRYHLKQQQDEGAHPGDEAAQSRLNRTP</sequence>
<dbReference type="EMBL" id="CP045096">
    <property type="protein sequence ID" value="QFR00927.1"/>
    <property type="molecule type" value="Genomic_DNA"/>
</dbReference>
<keyword evidence="3" id="KW-1185">Reference proteome</keyword>
<evidence type="ECO:0000256" key="1">
    <source>
        <dbReference type="SAM" id="MobiDB-lite"/>
    </source>
</evidence>
<dbReference type="Proteomes" id="UP000327294">
    <property type="component" value="Chromosome"/>
</dbReference>
<gene>
    <name evidence="2" type="ORF">F9278_37420</name>
</gene>
<feature type="region of interest" description="Disordered" evidence="1">
    <location>
        <begin position="82"/>
        <end position="103"/>
    </location>
</feature>
<organism evidence="2 3">
    <name type="scientific">Streptomyces phaeolivaceus</name>
    <dbReference type="NCBI Taxonomy" id="2653200"/>
    <lineage>
        <taxon>Bacteria</taxon>
        <taxon>Bacillati</taxon>
        <taxon>Actinomycetota</taxon>
        <taxon>Actinomycetes</taxon>
        <taxon>Kitasatosporales</taxon>
        <taxon>Streptomycetaceae</taxon>
        <taxon>Streptomyces</taxon>
    </lineage>
</organism>
<proteinExistence type="predicted"/>
<protein>
    <submittedName>
        <fullName evidence="2">Uncharacterized protein</fullName>
    </submittedName>
</protein>
<name>A0A5P8KD44_9ACTN</name>
<dbReference type="RefSeq" id="WP_152172250.1">
    <property type="nucleotide sequence ID" value="NZ_CP045096.1"/>
</dbReference>
<dbReference type="KEGG" id="sphv:F9278_37420"/>
<dbReference type="AlphaFoldDB" id="A0A5P8KD44"/>